<evidence type="ECO:0000256" key="1">
    <source>
        <dbReference type="SAM" id="Phobius"/>
    </source>
</evidence>
<dbReference type="EMBL" id="CACRSM010000002">
    <property type="protein sequence ID" value="VYT06145.1"/>
    <property type="molecule type" value="Genomic_DNA"/>
</dbReference>
<feature type="transmembrane region" description="Helical" evidence="1">
    <location>
        <begin position="209"/>
        <end position="229"/>
    </location>
</feature>
<keyword evidence="1" id="KW-1133">Transmembrane helix</keyword>
<gene>
    <name evidence="2" type="ORF">AOLFYP35_01413</name>
</gene>
<name>A0A6N2TKJ8_9ACTO</name>
<accession>A0A6N2TKJ8</accession>
<keyword evidence="1" id="KW-0472">Membrane</keyword>
<dbReference type="AlphaFoldDB" id="A0A6N2TKJ8"/>
<feature type="transmembrane region" description="Helical" evidence="1">
    <location>
        <begin position="265"/>
        <end position="286"/>
    </location>
</feature>
<proteinExistence type="predicted"/>
<keyword evidence="1" id="KW-0812">Transmembrane</keyword>
<reference evidence="2" key="1">
    <citation type="submission" date="2019-11" db="EMBL/GenBank/DDBJ databases">
        <authorList>
            <person name="Feng L."/>
        </authorList>
    </citation>
    <scope>NUCLEOTIDE SEQUENCE</scope>
    <source>
        <strain evidence="2">AodontolyticusLFYP35</strain>
    </source>
</reference>
<feature type="transmembrane region" description="Helical" evidence="1">
    <location>
        <begin position="241"/>
        <end position="259"/>
    </location>
</feature>
<sequence length="304" mass="33882">MSVQNRAAQVSRLRRLKETLFGSTQAPFELPVVQSCAFDTTKLAHTAGVSRLAELGRREVRELTPQTLSTTDDFYSEVRDALEHRALIWLIGPIDTEQLKELAGPLFDLFVNVGAQHSETQTVFGLRVSNVVHELLPDANFRAALEGMNATRTPHSLAHQIEAAGVKVFKRSLITRILKDPRFWVYAVVFVYSSLRALPVVFVPQFHGSVVVLWGIDVLTAIPYTWGILAMLTASRPLERYSGAIVALTTFMAPYVYFWVHGRGYPGSVIIIVGLMIAASLATEVWRGIQNTRLVKRYSASRNS</sequence>
<protein>
    <submittedName>
        <fullName evidence="2">Uncharacterized protein</fullName>
    </submittedName>
</protein>
<organism evidence="2">
    <name type="scientific">Schaalia odontolytica</name>
    <dbReference type="NCBI Taxonomy" id="1660"/>
    <lineage>
        <taxon>Bacteria</taxon>
        <taxon>Bacillati</taxon>
        <taxon>Actinomycetota</taxon>
        <taxon>Actinomycetes</taxon>
        <taxon>Actinomycetales</taxon>
        <taxon>Actinomycetaceae</taxon>
        <taxon>Schaalia</taxon>
    </lineage>
</organism>
<evidence type="ECO:0000313" key="2">
    <source>
        <dbReference type="EMBL" id="VYT06145.1"/>
    </source>
</evidence>
<feature type="transmembrane region" description="Helical" evidence="1">
    <location>
        <begin position="183"/>
        <end position="203"/>
    </location>
</feature>